<dbReference type="PRINTS" id="PR00377">
    <property type="entry name" value="IMPHPHTASES"/>
</dbReference>
<sequence>MEPAEYLDVAKQAAVAAGEVLLSWSDRFSVTEKGRADVVTEADFASQDVIQKLISEQFPDHGFFGEEGLSQPSRSKEANFRWIIDPLDGTSNYVHGFPYYCVSIGLEIDGELSLGVVYDPIREELFEATSTSPALLNGNAISTSTIPQLRQSLLVASLPRNTDPADPAVRRFLVALPAAENVQRTGSAALNLCYVACGRLDGFWSSSLKPWDMAGGVVITRRAGGTVTKLDGAAFDVGVPDLLVTNGTAIHDELVAVLSLS</sequence>
<dbReference type="GO" id="GO:0006020">
    <property type="term" value="P:inositol metabolic process"/>
    <property type="evidence" value="ECO:0007669"/>
    <property type="project" value="TreeGrafter"/>
</dbReference>
<feature type="binding site" evidence="6">
    <location>
        <position position="212"/>
    </location>
    <ligand>
        <name>Mg(2+)</name>
        <dbReference type="ChEBI" id="CHEBI:18420"/>
        <label>1</label>
        <note>catalytic</note>
    </ligand>
</feature>
<comment type="catalytic activity">
    <reaction evidence="1 7">
        <text>a myo-inositol phosphate + H2O = myo-inositol + phosphate</text>
        <dbReference type="Rhea" id="RHEA:24056"/>
        <dbReference type="ChEBI" id="CHEBI:15377"/>
        <dbReference type="ChEBI" id="CHEBI:17268"/>
        <dbReference type="ChEBI" id="CHEBI:43474"/>
        <dbReference type="ChEBI" id="CHEBI:84139"/>
        <dbReference type="EC" id="3.1.3.25"/>
    </reaction>
</comment>
<evidence type="ECO:0000256" key="2">
    <source>
        <dbReference type="ARBA" id="ARBA00001946"/>
    </source>
</evidence>
<dbReference type="AlphaFoldDB" id="A0A517R2P5"/>
<dbReference type="RefSeq" id="WP_145364186.1">
    <property type="nucleotide sequence ID" value="NZ_CP036268.1"/>
</dbReference>
<keyword evidence="9" id="KW-1185">Reference proteome</keyword>
<dbReference type="InterPro" id="IPR000760">
    <property type="entry name" value="Inositol_monophosphatase-like"/>
</dbReference>
<dbReference type="EMBL" id="CP036268">
    <property type="protein sequence ID" value="QDT38138.1"/>
    <property type="molecule type" value="Genomic_DNA"/>
</dbReference>
<evidence type="ECO:0000256" key="1">
    <source>
        <dbReference type="ARBA" id="ARBA00001033"/>
    </source>
</evidence>
<evidence type="ECO:0000256" key="3">
    <source>
        <dbReference type="ARBA" id="ARBA00022723"/>
    </source>
</evidence>
<evidence type="ECO:0000256" key="6">
    <source>
        <dbReference type="PIRSR" id="PIRSR600760-2"/>
    </source>
</evidence>
<dbReference type="OrthoDB" id="9772456at2"/>
<gene>
    <name evidence="8" type="primary">suhB_2</name>
    <name evidence="8" type="ORF">Pan189_25280</name>
</gene>
<dbReference type="FunFam" id="3.30.540.10:FF:000003">
    <property type="entry name" value="Inositol-1-monophosphatase"/>
    <property type="match status" value="1"/>
</dbReference>
<keyword evidence="5 6" id="KW-0460">Magnesium</keyword>
<dbReference type="Proteomes" id="UP000317318">
    <property type="component" value="Chromosome"/>
</dbReference>
<dbReference type="InterPro" id="IPR020583">
    <property type="entry name" value="Inositol_monoP_metal-BS"/>
</dbReference>
<dbReference type="GO" id="GO:0008934">
    <property type="term" value="F:inositol monophosphate 1-phosphatase activity"/>
    <property type="evidence" value="ECO:0007669"/>
    <property type="project" value="InterPro"/>
</dbReference>
<dbReference type="EC" id="3.1.3.25" evidence="7"/>
<dbReference type="PANTHER" id="PTHR20854:SF4">
    <property type="entry name" value="INOSITOL-1-MONOPHOSPHATASE-RELATED"/>
    <property type="match status" value="1"/>
</dbReference>
<proteinExistence type="inferred from homology"/>
<dbReference type="SUPFAM" id="SSF56655">
    <property type="entry name" value="Carbohydrate phosphatase"/>
    <property type="match status" value="1"/>
</dbReference>
<organism evidence="8 9">
    <name type="scientific">Stratiformator vulcanicus</name>
    <dbReference type="NCBI Taxonomy" id="2527980"/>
    <lineage>
        <taxon>Bacteria</taxon>
        <taxon>Pseudomonadati</taxon>
        <taxon>Planctomycetota</taxon>
        <taxon>Planctomycetia</taxon>
        <taxon>Planctomycetales</taxon>
        <taxon>Planctomycetaceae</taxon>
        <taxon>Stratiformator</taxon>
    </lineage>
</organism>
<comment type="cofactor">
    <cofactor evidence="2 6 7">
        <name>Mg(2+)</name>
        <dbReference type="ChEBI" id="CHEBI:18420"/>
    </cofactor>
</comment>
<evidence type="ECO:0000256" key="5">
    <source>
        <dbReference type="ARBA" id="ARBA00022842"/>
    </source>
</evidence>
<dbReference type="Pfam" id="PF00459">
    <property type="entry name" value="Inositol_P"/>
    <property type="match status" value="1"/>
</dbReference>
<feature type="binding site" evidence="6">
    <location>
        <position position="85"/>
    </location>
    <ligand>
        <name>Mg(2+)</name>
        <dbReference type="ChEBI" id="CHEBI:18420"/>
        <label>1</label>
        <note>catalytic</note>
    </ligand>
</feature>
<dbReference type="GO" id="GO:0046872">
    <property type="term" value="F:metal ion binding"/>
    <property type="evidence" value="ECO:0007669"/>
    <property type="project" value="UniProtKB-KW"/>
</dbReference>
<dbReference type="Gene3D" id="3.30.540.10">
    <property type="entry name" value="Fructose-1,6-Bisphosphatase, subunit A, domain 1"/>
    <property type="match status" value="1"/>
</dbReference>
<feature type="binding site" evidence="6">
    <location>
        <position position="88"/>
    </location>
    <ligand>
        <name>Mg(2+)</name>
        <dbReference type="ChEBI" id="CHEBI:18420"/>
        <label>1</label>
        <note>catalytic</note>
    </ligand>
</feature>
<dbReference type="KEGG" id="svp:Pan189_25280"/>
<dbReference type="InterPro" id="IPR033942">
    <property type="entry name" value="IMPase"/>
</dbReference>
<dbReference type="CDD" id="cd01639">
    <property type="entry name" value="IMPase"/>
    <property type="match status" value="1"/>
</dbReference>
<reference evidence="8 9" key="1">
    <citation type="submission" date="2019-02" db="EMBL/GenBank/DDBJ databases">
        <title>Deep-cultivation of Planctomycetes and their phenomic and genomic characterization uncovers novel biology.</title>
        <authorList>
            <person name="Wiegand S."/>
            <person name="Jogler M."/>
            <person name="Boedeker C."/>
            <person name="Pinto D."/>
            <person name="Vollmers J."/>
            <person name="Rivas-Marin E."/>
            <person name="Kohn T."/>
            <person name="Peeters S.H."/>
            <person name="Heuer A."/>
            <person name="Rast P."/>
            <person name="Oberbeckmann S."/>
            <person name="Bunk B."/>
            <person name="Jeske O."/>
            <person name="Meyerdierks A."/>
            <person name="Storesund J.E."/>
            <person name="Kallscheuer N."/>
            <person name="Luecker S."/>
            <person name="Lage O.M."/>
            <person name="Pohl T."/>
            <person name="Merkel B.J."/>
            <person name="Hornburger P."/>
            <person name="Mueller R.-W."/>
            <person name="Bruemmer F."/>
            <person name="Labrenz M."/>
            <person name="Spormann A.M."/>
            <person name="Op den Camp H."/>
            <person name="Overmann J."/>
            <person name="Amann R."/>
            <person name="Jetten M.S.M."/>
            <person name="Mascher T."/>
            <person name="Medema M.H."/>
            <person name="Devos D.P."/>
            <person name="Kaster A.-K."/>
            <person name="Ovreas L."/>
            <person name="Rohde M."/>
            <person name="Galperin M.Y."/>
            <person name="Jogler C."/>
        </authorList>
    </citation>
    <scope>NUCLEOTIDE SEQUENCE [LARGE SCALE GENOMIC DNA]</scope>
    <source>
        <strain evidence="8 9">Pan189</strain>
    </source>
</reference>
<feature type="binding site" evidence="6">
    <location>
        <position position="66"/>
    </location>
    <ligand>
        <name>Mg(2+)</name>
        <dbReference type="ChEBI" id="CHEBI:18420"/>
        <label>1</label>
        <note>catalytic</note>
    </ligand>
</feature>
<name>A0A517R2P5_9PLAN</name>
<dbReference type="PANTHER" id="PTHR20854">
    <property type="entry name" value="INOSITOL MONOPHOSPHATASE"/>
    <property type="match status" value="1"/>
</dbReference>
<dbReference type="Gene3D" id="3.40.190.80">
    <property type="match status" value="1"/>
</dbReference>
<dbReference type="GO" id="GO:0007165">
    <property type="term" value="P:signal transduction"/>
    <property type="evidence" value="ECO:0007669"/>
    <property type="project" value="TreeGrafter"/>
</dbReference>
<comment type="similarity">
    <text evidence="7">Belongs to the inositol monophosphatase superfamily.</text>
</comment>
<keyword evidence="4 7" id="KW-0378">Hydrolase</keyword>
<accession>A0A517R2P5</accession>
<evidence type="ECO:0000256" key="4">
    <source>
        <dbReference type="ARBA" id="ARBA00022801"/>
    </source>
</evidence>
<dbReference type="PROSITE" id="PS00629">
    <property type="entry name" value="IMP_1"/>
    <property type="match status" value="1"/>
</dbReference>
<evidence type="ECO:0000256" key="7">
    <source>
        <dbReference type="RuleBase" id="RU364068"/>
    </source>
</evidence>
<feature type="binding site" evidence="6">
    <location>
        <position position="87"/>
    </location>
    <ligand>
        <name>Mg(2+)</name>
        <dbReference type="ChEBI" id="CHEBI:18420"/>
        <label>1</label>
        <note>catalytic</note>
    </ligand>
</feature>
<evidence type="ECO:0000313" key="8">
    <source>
        <dbReference type="EMBL" id="QDT38138.1"/>
    </source>
</evidence>
<keyword evidence="3 6" id="KW-0479">Metal-binding</keyword>
<protein>
    <recommendedName>
        <fullName evidence="7">Inositol-1-monophosphatase</fullName>
        <ecNumber evidence="7">3.1.3.25</ecNumber>
    </recommendedName>
</protein>
<evidence type="ECO:0000313" key="9">
    <source>
        <dbReference type="Proteomes" id="UP000317318"/>
    </source>
</evidence>